<reference evidence="2 3" key="1">
    <citation type="submission" date="2019-07" db="EMBL/GenBank/DDBJ databases">
        <title>New species of Amycolatopsis and Streptomyces.</title>
        <authorList>
            <person name="Duangmal K."/>
            <person name="Teo W.F.A."/>
            <person name="Lipun K."/>
        </authorList>
    </citation>
    <scope>NUCLEOTIDE SEQUENCE [LARGE SCALE GENOMIC DNA]</scope>
    <source>
        <strain evidence="2 3">TISTR 2346</strain>
    </source>
</reference>
<dbReference type="RefSeq" id="WP_152780030.1">
    <property type="nucleotide sequence ID" value="NZ_BAABEQ010000060.1"/>
</dbReference>
<dbReference type="SUPFAM" id="SSF52777">
    <property type="entry name" value="CoA-dependent acyltransferases"/>
    <property type="match status" value="2"/>
</dbReference>
<dbReference type="Pfam" id="PF00668">
    <property type="entry name" value="Condensation"/>
    <property type="match status" value="1"/>
</dbReference>
<organism evidence="2 3">
    <name type="scientific">Streptomyces phyllanthi</name>
    <dbReference type="NCBI Taxonomy" id="1803180"/>
    <lineage>
        <taxon>Bacteria</taxon>
        <taxon>Bacillati</taxon>
        <taxon>Actinomycetota</taxon>
        <taxon>Actinomycetes</taxon>
        <taxon>Kitasatosporales</taxon>
        <taxon>Streptomycetaceae</taxon>
        <taxon>Streptomyces</taxon>
    </lineage>
</organism>
<dbReference type="GO" id="GO:0044550">
    <property type="term" value="P:secondary metabolite biosynthetic process"/>
    <property type="evidence" value="ECO:0007669"/>
    <property type="project" value="TreeGrafter"/>
</dbReference>
<proteinExistence type="predicted"/>
<name>A0A5N8VUN5_9ACTN</name>
<dbReference type="Proteomes" id="UP000326979">
    <property type="component" value="Unassembled WGS sequence"/>
</dbReference>
<dbReference type="GO" id="GO:0008610">
    <property type="term" value="P:lipid biosynthetic process"/>
    <property type="evidence" value="ECO:0007669"/>
    <property type="project" value="UniProtKB-ARBA"/>
</dbReference>
<dbReference type="AlphaFoldDB" id="A0A5N8VUN5"/>
<dbReference type="PANTHER" id="PTHR45527">
    <property type="entry name" value="NONRIBOSOMAL PEPTIDE SYNTHETASE"/>
    <property type="match status" value="1"/>
</dbReference>
<protein>
    <recommendedName>
        <fullName evidence="1">Condensation domain-containing protein</fullName>
    </recommendedName>
</protein>
<dbReference type="InterPro" id="IPR001242">
    <property type="entry name" value="Condensation_dom"/>
</dbReference>
<evidence type="ECO:0000259" key="1">
    <source>
        <dbReference type="Pfam" id="PF00668"/>
    </source>
</evidence>
<keyword evidence="3" id="KW-1185">Reference proteome</keyword>
<dbReference type="GO" id="GO:0031177">
    <property type="term" value="F:phosphopantetheine binding"/>
    <property type="evidence" value="ECO:0007669"/>
    <property type="project" value="TreeGrafter"/>
</dbReference>
<dbReference type="GO" id="GO:0043041">
    <property type="term" value="P:amino acid activation for nonribosomal peptide biosynthetic process"/>
    <property type="evidence" value="ECO:0007669"/>
    <property type="project" value="TreeGrafter"/>
</dbReference>
<dbReference type="OrthoDB" id="3405520at2"/>
<dbReference type="GO" id="GO:0003824">
    <property type="term" value="F:catalytic activity"/>
    <property type="evidence" value="ECO:0007669"/>
    <property type="project" value="InterPro"/>
</dbReference>
<dbReference type="Gene3D" id="3.30.559.30">
    <property type="entry name" value="Nonribosomal peptide synthetase, condensation domain"/>
    <property type="match status" value="1"/>
</dbReference>
<comment type="caution">
    <text evidence="2">The sequence shown here is derived from an EMBL/GenBank/DDBJ whole genome shotgun (WGS) entry which is preliminary data.</text>
</comment>
<dbReference type="Gene3D" id="3.30.559.10">
    <property type="entry name" value="Chloramphenicol acetyltransferase-like domain"/>
    <property type="match status" value="1"/>
</dbReference>
<sequence length="455" mass="50231">MRATTVHTISFSGEGSGNHPLTWAQKWLWRTIDLNAPRIERMNMRATIEIPSGIDLDTVIEAVRELISRHQTLRTRFYVDENGTPRQATAGHGNLRLEVYETDGTELSEFTRRVSDSISETPFTPPEISVRPAIVTQGGTPSRAVLSIFHMAIDSWGLNRLAKDFEQVLQALASKADLPPRDILTHPSERVDFERTSAGMGRSAASVRYWEEQLGLFARDCAPEARNAPEHPQFREVWINSQALSVASRAVAHTLGVSVNAVFTGLAAHLLSERTGHPGVGFLVFNHNRYGRKWAAMYGTLTQNFPLYVAVDGRPLVDVIRTVHPLISKGIFYGQYDPDDLASAMAELSERRGFMPDISCAVNIMAEASDAAGDLSGDPAEPARAAQEALPATKVYQGAGLEHEDMNFYLSVSSRTGDTTAYLRANTKMFSSGDIEAFLRSMEQSLVDVLVRPDR</sequence>
<dbReference type="EMBL" id="VJZE01000009">
    <property type="protein sequence ID" value="MPY38960.1"/>
    <property type="molecule type" value="Genomic_DNA"/>
</dbReference>
<dbReference type="GO" id="GO:0005737">
    <property type="term" value="C:cytoplasm"/>
    <property type="evidence" value="ECO:0007669"/>
    <property type="project" value="TreeGrafter"/>
</dbReference>
<evidence type="ECO:0000313" key="2">
    <source>
        <dbReference type="EMBL" id="MPY38960.1"/>
    </source>
</evidence>
<dbReference type="PANTHER" id="PTHR45527:SF1">
    <property type="entry name" value="FATTY ACID SYNTHASE"/>
    <property type="match status" value="1"/>
</dbReference>
<dbReference type="InterPro" id="IPR023213">
    <property type="entry name" value="CAT-like_dom_sf"/>
</dbReference>
<evidence type="ECO:0000313" key="3">
    <source>
        <dbReference type="Proteomes" id="UP000326979"/>
    </source>
</evidence>
<accession>A0A5N8VUN5</accession>
<gene>
    <name evidence="2" type="ORF">FNH04_03090</name>
</gene>
<feature type="domain" description="Condensation" evidence="1">
    <location>
        <begin position="19"/>
        <end position="454"/>
    </location>
</feature>